<dbReference type="InterPro" id="IPR010730">
    <property type="entry name" value="HET"/>
</dbReference>
<dbReference type="PANTHER" id="PTHR10622:SF11">
    <property type="entry name" value="HET-DOMAIN-CONTAINING PROTEIN"/>
    <property type="match status" value="1"/>
</dbReference>
<dbReference type="PANTHER" id="PTHR10622">
    <property type="entry name" value="HET DOMAIN-CONTAINING PROTEIN"/>
    <property type="match status" value="1"/>
</dbReference>
<dbReference type="InterPro" id="IPR027417">
    <property type="entry name" value="P-loop_NTPase"/>
</dbReference>
<feature type="domain" description="Heterokaryon incompatibility" evidence="2">
    <location>
        <begin position="25"/>
        <end position="122"/>
    </location>
</feature>
<dbReference type="Gene3D" id="3.40.50.300">
    <property type="entry name" value="P-loop containing nucleotide triphosphate hydrolases"/>
    <property type="match status" value="1"/>
</dbReference>
<dbReference type="GO" id="GO:0017111">
    <property type="term" value="F:ribonucleoside triphosphate phosphatase activity"/>
    <property type="evidence" value="ECO:0007669"/>
    <property type="project" value="UniProtKB-EC"/>
</dbReference>
<evidence type="ECO:0000259" key="1">
    <source>
        <dbReference type="Pfam" id="PF00931"/>
    </source>
</evidence>
<organism evidence="3 4">
    <name type="scientific">Stemphylium lycopersici</name>
    <name type="common">Tomato gray leaf spot disease fungus</name>
    <name type="synonym">Thyrospora lycopersici</name>
    <dbReference type="NCBI Taxonomy" id="183478"/>
    <lineage>
        <taxon>Eukaryota</taxon>
        <taxon>Fungi</taxon>
        <taxon>Dikarya</taxon>
        <taxon>Ascomycota</taxon>
        <taxon>Pezizomycotina</taxon>
        <taxon>Dothideomycetes</taxon>
        <taxon>Pleosporomycetidae</taxon>
        <taxon>Pleosporales</taxon>
        <taxon>Pleosporineae</taxon>
        <taxon>Pleosporaceae</taxon>
        <taxon>Stemphylium</taxon>
    </lineage>
</organism>
<accession>A0A364MSK9</accession>
<keyword evidence="4" id="KW-1185">Reference proteome</keyword>
<protein>
    <submittedName>
        <fullName evidence="3">Kinesin light chain 3</fullName>
        <ecNumber evidence="3">3.6.1.15</ecNumber>
    </submittedName>
</protein>
<reference evidence="4" key="1">
    <citation type="submission" date="2018-05" db="EMBL/GenBank/DDBJ databases">
        <title>Draft genome sequence of Stemphylium lycopersici strain CIDEFI 213.</title>
        <authorList>
            <person name="Medina R."/>
            <person name="Franco M.E.E."/>
            <person name="Lucentini C.G."/>
            <person name="Saparrat M.C.N."/>
            <person name="Balatti P.A."/>
        </authorList>
    </citation>
    <scope>NUCLEOTIDE SEQUENCE [LARGE SCALE GENOMIC DNA]</scope>
    <source>
        <strain evidence="4">CIDEFI 213</strain>
    </source>
</reference>
<keyword evidence="3" id="KW-0378">Hydrolase</keyword>
<feature type="domain" description="NB-ARC" evidence="1">
    <location>
        <begin position="262"/>
        <end position="349"/>
    </location>
</feature>
<dbReference type="EMBL" id="QGDH01000226">
    <property type="protein sequence ID" value="RAR02190.1"/>
    <property type="molecule type" value="Genomic_DNA"/>
</dbReference>
<dbReference type="Proteomes" id="UP000249619">
    <property type="component" value="Unassembled WGS sequence"/>
</dbReference>
<comment type="caution">
    <text evidence="3">The sequence shown here is derived from an EMBL/GenBank/DDBJ whole genome shotgun (WGS) entry which is preliminary data.</text>
</comment>
<evidence type="ECO:0000313" key="3">
    <source>
        <dbReference type="EMBL" id="RAR02190.1"/>
    </source>
</evidence>
<sequence>MRLLHFDALGRLVLTDFSGKTTPPYAILSHRWSDSEILIEDISNGAYKEKEEGYRKLRFCAEQAAHDELQYFWIDTSCIDRWDLRERSKAINSMFQWYKDATRCYVFLSDVSVSTATEPVQRSDWEASFRASAWFTRGWTLQELIAPVSVEFFSRDGQRIGDKTSLSHLVHEITSIPLTALRNCPLNQFTISERARWVENRETTEEEDTVYCLLGILGIFMPTTYGEGRDRALRRLQAEIDAASSAPSIIPFSRNDRFVGRESQLAELEAKLFSDKQSTTTLAIVGPGGAGKSQLALEIAHRTRQNNKNCSVFWIDASDKNSFHQSYASIAQKLSIPGWDDDQADTKQAVKRCLAEHSAKQSGHPQQKLQI</sequence>
<evidence type="ECO:0000259" key="2">
    <source>
        <dbReference type="Pfam" id="PF06985"/>
    </source>
</evidence>
<dbReference type="AlphaFoldDB" id="A0A364MSK9"/>
<gene>
    <name evidence="3" type="ORF">DDE83_008653</name>
</gene>
<proteinExistence type="predicted"/>
<evidence type="ECO:0000313" key="4">
    <source>
        <dbReference type="Proteomes" id="UP000249619"/>
    </source>
</evidence>
<dbReference type="GO" id="GO:0043531">
    <property type="term" value="F:ADP binding"/>
    <property type="evidence" value="ECO:0007669"/>
    <property type="project" value="InterPro"/>
</dbReference>
<dbReference type="Pfam" id="PF06985">
    <property type="entry name" value="HET"/>
    <property type="match status" value="1"/>
</dbReference>
<dbReference type="Pfam" id="PF00931">
    <property type="entry name" value="NB-ARC"/>
    <property type="match status" value="1"/>
</dbReference>
<dbReference type="InterPro" id="IPR002182">
    <property type="entry name" value="NB-ARC"/>
</dbReference>
<dbReference type="SUPFAM" id="SSF52540">
    <property type="entry name" value="P-loop containing nucleoside triphosphate hydrolases"/>
    <property type="match status" value="1"/>
</dbReference>
<dbReference type="EC" id="3.6.1.15" evidence="3"/>
<name>A0A364MSK9_STELY</name>
<dbReference type="STRING" id="183478.A0A364MSK9"/>